<feature type="transmembrane region" description="Helical" evidence="7">
    <location>
        <begin position="199"/>
        <end position="222"/>
    </location>
</feature>
<keyword evidence="4 7" id="KW-1133">Transmembrane helix</keyword>
<dbReference type="RefSeq" id="XP_026183024.1">
    <property type="nucleotide sequence ID" value="XM_026327239.1"/>
</dbReference>
<dbReference type="Ensembl" id="ENSMAMT00000029186.2">
    <property type="protein sequence ID" value="ENSMAMP00000028446.1"/>
    <property type="gene ID" value="ENSMAMG00000019152.2"/>
</dbReference>
<dbReference type="STRING" id="205130.ENSMAMP00000028446"/>
<dbReference type="Pfam" id="PF00335">
    <property type="entry name" value="Tetraspanin"/>
    <property type="match status" value="1"/>
</dbReference>
<keyword evidence="9" id="KW-1185">Reference proteome</keyword>
<evidence type="ECO:0000313" key="9">
    <source>
        <dbReference type="Proteomes" id="UP000261640"/>
    </source>
</evidence>
<feature type="disulfide bond" evidence="6">
    <location>
        <begin position="140"/>
        <end position="156"/>
    </location>
</feature>
<dbReference type="OrthoDB" id="6134317at2759"/>
<feature type="transmembrane region" description="Helical" evidence="7">
    <location>
        <begin position="79"/>
        <end position="101"/>
    </location>
</feature>
<dbReference type="GeneTree" id="ENSGT00940000166983"/>
<dbReference type="GO" id="GO:0005886">
    <property type="term" value="C:plasma membrane"/>
    <property type="evidence" value="ECO:0007669"/>
    <property type="project" value="TreeGrafter"/>
</dbReference>
<evidence type="ECO:0000313" key="8">
    <source>
        <dbReference type="Ensembl" id="ENSMAMP00000028446.1"/>
    </source>
</evidence>
<keyword evidence="3 7" id="KW-0812">Transmembrane</keyword>
<dbReference type="PIRSF" id="PIRSF002419">
    <property type="entry name" value="Tetraspanin"/>
    <property type="match status" value="1"/>
</dbReference>
<evidence type="ECO:0000256" key="4">
    <source>
        <dbReference type="ARBA" id="ARBA00022989"/>
    </source>
</evidence>
<accession>A0A3Q3MZM4</accession>
<sequence length="241" mass="26053">MGKINGCLKCLFIFFNMVFLIIGCLLIFAAVKSTVYSAQLSAAGGPSLTWIWVFAIGFLVVSSLGIYAGFSENPLALKVFAGFMGFGMVIMMIIGIVIVVMRNKIKEAFDSSLAQTAKSYIEDKDLRGILEGLQESAGCCGVVNAKDWGDTIPDSCQCQSPSSPVGCKPRPEGTRGPERIYQESCGDVIFDIINLLFKVFMAFFFAFAVIALLGLLISLLMLHQVKTRDATGGAFVAMKGY</sequence>
<evidence type="ECO:0000256" key="7">
    <source>
        <dbReference type="RuleBase" id="RU361218"/>
    </source>
</evidence>
<comment type="subcellular location">
    <subcellularLocation>
        <location evidence="1 7">Membrane</location>
        <topology evidence="1 7">Multi-pass membrane protein</topology>
    </subcellularLocation>
</comment>
<organism evidence="8 9">
    <name type="scientific">Mastacembelus armatus</name>
    <name type="common">zig-zag eel</name>
    <dbReference type="NCBI Taxonomy" id="205130"/>
    <lineage>
        <taxon>Eukaryota</taxon>
        <taxon>Metazoa</taxon>
        <taxon>Chordata</taxon>
        <taxon>Craniata</taxon>
        <taxon>Vertebrata</taxon>
        <taxon>Euteleostomi</taxon>
        <taxon>Actinopterygii</taxon>
        <taxon>Neopterygii</taxon>
        <taxon>Teleostei</taxon>
        <taxon>Neoteleostei</taxon>
        <taxon>Acanthomorphata</taxon>
        <taxon>Anabantaria</taxon>
        <taxon>Synbranchiformes</taxon>
        <taxon>Mastacembelidae</taxon>
        <taxon>Mastacembelus</taxon>
    </lineage>
</organism>
<dbReference type="PANTHER" id="PTHR19282:SF456">
    <property type="entry name" value="CD63 MOLECULE"/>
    <property type="match status" value="1"/>
</dbReference>
<dbReference type="Gene3D" id="1.10.1450.10">
    <property type="entry name" value="Tetraspanin"/>
    <property type="match status" value="1"/>
</dbReference>
<evidence type="ECO:0000256" key="2">
    <source>
        <dbReference type="ARBA" id="ARBA00006840"/>
    </source>
</evidence>
<dbReference type="PROSITE" id="PS51257">
    <property type="entry name" value="PROKAR_LIPOPROTEIN"/>
    <property type="match status" value="1"/>
</dbReference>
<dbReference type="InParanoid" id="A0A3Q3MZM4"/>
<dbReference type="GO" id="GO:1900746">
    <property type="term" value="P:regulation of vascular endothelial growth factor signaling pathway"/>
    <property type="evidence" value="ECO:0007669"/>
    <property type="project" value="TreeGrafter"/>
</dbReference>
<dbReference type="InterPro" id="IPR008952">
    <property type="entry name" value="Tetraspanin_EC2_sf"/>
</dbReference>
<protein>
    <recommendedName>
        <fullName evidence="7">Tetraspanin</fullName>
    </recommendedName>
</protein>
<dbReference type="PRINTS" id="PR00259">
    <property type="entry name" value="TMFOUR"/>
</dbReference>
<comment type="similarity">
    <text evidence="2 7">Belongs to the tetraspanin (TM4SF) family.</text>
</comment>
<reference evidence="8" key="1">
    <citation type="submission" date="2025-08" db="UniProtKB">
        <authorList>
            <consortium name="Ensembl"/>
        </authorList>
    </citation>
    <scope>IDENTIFICATION</scope>
</reference>
<keyword evidence="6" id="KW-1015">Disulfide bond</keyword>
<feature type="transmembrane region" description="Helical" evidence="7">
    <location>
        <begin position="51"/>
        <end position="70"/>
    </location>
</feature>
<evidence type="ECO:0000256" key="3">
    <source>
        <dbReference type="ARBA" id="ARBA00022692"/>
    </source>
</evidence>
<keyword evidence="5 7" id="KW-0472">Membrane</keyword>
<dbReference type="Proteomes" id="UP000261640">
    <property type="component" value="Unplaced"/>
</dbReference>
<name>A0A3Q3MZM4_9TELE</name>
<evidence type="ECO:0000256" key="6">
    <source>
        <dbReference type="PIRSR" id="PIRSR002419-1"/>
    </source>
</evidence>
<dbReference type="PANTHER" id="PTHR19282">
    <property type="entry name" value="TETRASPANIN"/>
    <property type="match status" value="1"/>
</dbReference>
<reference evidence="8" key="2">
    <citation type="submission" date="2025-09" db="UniProtKB">
        <authorList>
            <consortium name="Ensembl"/>
        </authorList>
    </citation>
    <scope>IDENTIFICATION</scope>
</reference>
<feature type="transmembrane region" description="Helical" evidence="7">
    <location>
        <begin position="12"/>
        <end position="31"/>
    </location>
</feature>
<dbReference type="GeneID" id="113142284"/>
<feature type="disulfide bond" evidence="6">
    <location>
        <begin position="139"/>
        <end position="167"/>
    </location>
</feature>
<proteinExistence type="inferred from homology"/>
<dbReference type="SUPFAM" id="SSF48652">
    <property type="entry name" value="Tetraspanin"/>
    <property type="match status" value="1"/>
</dbReference>
<evidence type="ECO:0000256" key="5">
    <source>
        <dbReference type="ARBA" id="ARBA00023136"/>
    </source>
</evidence>
<dbReference type="InterPro" id="IPR000301">
    <property type="entry name" value="Tetraspanin_animals"/>
</dbReference>
<dbReference type="AlphaFoldDB" id="A0A3Q3MZM4"/>
<evidence type="ECO:0000256" key="1">
    <source>
        <dbReference type="ARBA" id="ARBA00004141"/>
    </source>
</evidence>
<dbReference type="InterPro" id="IPR018499">
    <property type="entry name" value="Tetraspanin/Peripherin"/>
</dbReference>